<sequence length="118" mass="14108">MLNKLKDVFKSSRVKEEEAYLHEHAIQFNPQQGYIVDGIVLNQALSERLEYFSNRRLNKFDDLKALYYAAMLINEKIDLEITQQKFVARLGNTEENLLQFKSIVKKLNDYYRNFIREK</sequence>
<name>A0A5N4W390_9GAMM</name>
<evidence type="ECO:0000313" key="2">
    <source>
        <dbReference type="Proteomes" id="UP000325788"/>
    </source>
</evidence>
<comment type="caution">
    <text evidence="1">The sequence shown here is derived from an EMBL/GenBank/DDBJ whole genome shotgun (WGS) entry which is preliminary data.</text>
</comment>
<reference evidence="1 2" key="1">
    <citation type="submission" date="2019-09" db="EMBL/GenBank/DDBJ databases">
        <title>Draft genome sequence of Acinetobacter tandoii W4-4-4 isolated from environmental water sample.</title>
        <authorList>
            <person name="Wee S.K."/>
            <person name="Yan B."/>
            <person name="Mustaffa S.B."/>
            <person name="Yap E.P.H."/>
        </authorList>
    </citation>
    <scope>NUCLEOTIDE SEQUENCE [LARGE SCALE GENOMIC DNA]</scope>
    <source>
        <strain evidence="1 2">W4-4-4</strain>
    </source>
</reference>
<protein>
    <submittedName>
        <fullName evidence="1">Uncharacterized protein</fullName>
    </submittedName>
</protein>
<proteinExistence type="predicted"/>
<dbReference type="EMBL" id="VXLD01000013">
    <property type="protein sequence ID" value="KAB1852481.1"/>
    <property type="molecule type" value="Genomic_DNA"/>
</dbReference>
<evidence type="ECO:0000313" key="1">
    <source>
        <dbReference type="EMBL" id="KAB1852481.1"/>
    </source>
</evidence>
<gene>
    <name evidence="1" type="ORF">F4W09_14580</name>
</gene>
<dbReference type="Proteomes" id="UP000325788">
    <property type="component" value="Unassembled WGS sequence"/>
</dbReference>
<accession>A0A5N4W390</accession>
<dbReference type="RefSeq" id="WP_016166305.1">
    <property type="nucleotide sequence ID" value="NZ_BBNK01000021.1"/>
</dbReference>
<organism evidence="1 2">
    <name type="scientific">Acinetobacter tandoii</name>
    <dbReference type="NCBI Taxonomy" id="202954"/>
    <lineage>
        <taxon>Bacteria</taxon>
        <taxon>Pseudomonadati</taxon>
        <taxon>Pseudomonadota</taxon>
        <taxon>Gammaproteobacteria</taxon>
        <taxon>Moraxellales</taxon>
        <taxon>Moraxellaceae</taxon>
        <taxon>Acinetobacter</taxon>
    </lineage>
</organism>
<dbReference type="AlphaFoldDB" id="A0A5N4W390"/>